<accession>A0A3E0IKS5</accession>
<dbReference type="EMBL" id="QKXQ01000712">
    <property type="protein sequence ID" value="REH88997.1"/>
    <property type="molecule type" value="Genomic_DNA"/>
</dbReference>
<sequence length="174" mass="19778">MTKVNIKKFETDKQGNPIKATNESFSIAIEPIVPRQFGALAKVFNEMQKDLQKNEEFRKTVQNLFSLFQEGFDLQDIFRSEEFNVFTILDALGFLIENAPKRLSQIVGIASGINATYLEAQDVDTYFDIIEAIIEVNDIEKVVSRIKALQKKLGKAFAFMMPKTDEEEARNATS</sequence>
<dbReference type="RefSeq" id="WP_115871734.1">
    <property type="nucleotide sequence ID" value="NZ_JBBEFH010000002.1"/>
</dbReference>
<comment type="caution">
    <text evidence="1">The sequence shown here is derived from an EMBL/GenBank/DDBJ whole genome shotgun (WGS) entry which is preliminary data.</text>
</comment>
<evidence type="ECO:0000313" key="3">
    <source>
        <dbReference type="Proteomes" id="UP000256337"/>
    </source>
</evidence>
<proteinExistence type="predicted"/>
<evidence type="ECO:0000313" key="2">
    <source>
        <dbReference type="EMBL" id="REI22986.1"/>
    </source>
</evidence>
<gene>
    <name evidence="2" type="ORF">DOS76_04515</name>
    <name evidence="1" type="ORF">DOS83_13720</name>
</gene>
<dbReference type="AlphaFoldDB" id="A0A3E0IKS5"/>
<organism evidence="1 4">
    <name type="scientific">Staphylococcus felis</name>
    <dbReference type="NCBI Taxonomy" id="46127"/>
    <lineage>
        <taxon>Bacteria</taxon>
        <taxon>Bacillati</taxon>
        <taxon>Bacillota</taxon>
        <taxon>Bacilli</taxon>
        <taxon>Bacillales</taxon>
        <taxon>Staphylococcaceae</taxon>
        <taxon>Staphylococcus</taxon>
    </lineage>
</organism>
<reference evidence="3 4" key="1">
    <citation type="journal article" date="2018" name="Vet. Microbiol.">
        <title>Characterisation of Staphylococcus felis isolated from cats using whole genome sequencing.</title>
        <authorList>
            <person name="Worthing K."/>
            <person name="Pang S."/>
            <person name="Trott D.J."/>
            <person name="Abraham S."/>
            <person name="Coombs G.W."/>
            <person name="Jordan D."/>
            <person name="McIntyre L."/>
            <person name="Davies M.R."/>
            <person name="Norris J."/>
        </authorList>
    </citation>
    <scope>NUCLEOTIDE SEQUENCE [LARGE SCALE GENOMIC DNA]</scope>
    <source>
        <strain evidence="2 3">F25</strain>
        <strain evidence="1 4">F9</strain>
    </source>
</reference>
<evidence type="ECO:0000313" key="1">
    <source>
        <dbReference type="EMBL" id="REH88997.1"/>
    </source>
</evidence>
<protein>
    <submittedName>
        <fullName evidence="1">Uncharacterized protein</fullName>
    </submittedName>
</protein>
<dbReference type="OrthoDB" id="2403785at2"/>
<name>A0A3E0IKS5_9STAP</name>
<dbReference type="Proteomes" id="UP000256562">
    <property type="component" value="Unassembled WGS sequence"/>
</dbReference>
<evidence type="ECO:0000313" key="4">
    <source>
        <dbReference type="Proteomes" id="UP000256562"/>
    </source>
</evidence>
<dbReference type="Proteomes" id="UP000256337">
    <property type="component" value="Unassembled WGS sequence"/>
</dbReference>
<dbReference type="EMBL" id="QKYD01000075">
    <property type="protein sequence ID" value="REI22986.1"/>
    <property type="molecule type" value="Genomic_DNA"/>
</dbReference>